<evidence type="ECO:0000313" key="2">
    <source>
        <dbReference type="Proteomes" id="UP000619788"/>
    </source>
</evidence>
<name>A0A8J3SMS7_9ACTN</name>
<gene>
    <name evidence="1" type="ORF">Psi01_67200</name>
</gene>
<reference evidence="1 2" key="1">
    <citation type="submission" date="2021-01" db="EMBL/GenBank/DDBJ databases">
        <title>Whole genome shotgun sequence of Planobispora siamensis NBRC 107568.</title>
        <authorList>
            <person name="Komaki H."/>
            <person name="Tamura T."/>
        </authorList>
    </citation>
    <scope>NUCLEOTIDE SEQUENCE [LARGE SCALE GENOMIC DNA]</scope>
    <source>
        <strain evidence="1 2">NBRC 107568</strain>
    </source>
</reference>
<organism evidence="1 2">
    <name type="scientific">Planobispora siamensis</name>
    <dbReference type="NCBI Taxonomy" id="936338"/>
    <lineage>
        <taxon>Bacteria</taxon>
        <taxon>Bacillati</taxon>
        <taxon>Actinomycetota</taxon>
        <taxon>Actinomycetes</taxon>
        <taxon>Streptosporangiales</taxon>
        <taxon>Streptosporangiaceae</taxon>
        <taxon>Planobispora</taxon>
    </lineage>
</organism>
<protein>
    <submittedName>
        <fullName evidence="1">Uncharacterized protein</fullName>
    </submittedName>
</protein>
<keyword evidence="2" id="KW-1185">Reference proteome</keyword>
<dbReference type="Proteomes" id="UP000619788">
    <property type="component" value="Unassembled WGS sequence"/>
</dbReference>
<dbReference type="EMBL" id="BOOJ01000059">
    <property type="protein sequence ID" value="GIH96090.1"/>
    <property type="molecule type" value="Genomic_DNA"/>
</dbReference>
<dbReference type="AlphaFoldDB" id="A0A8J3SMS7"/>
<accession>A0A8J3SMS7</accession>
<proteinExistence type="predicted"/>
<comment type="caution">
    <text evidence="1">The sequence shown here is derived from an EMBL/GenBank/DDBJ whole genome shotgun (WGS) entry which is preliminary data.</text>
</comment>
<evidence type="ECO:0000313" key="1">
    <source>
        <dbReference type="EMBL" id="GIH96090.1"/>
    </source>
</evidence>
<sequence>MKAAGLLDQKATRAGSNIEIPVLLEARPAQSFSWGKWVQSKIVIEQSGKINTPALGAWDLTKLIENTDVISGKIDDAVLGHRSPIRSMQAVIWLQEPISESRLSEITPNSAHLDLVFLSPGLKGRKPIGWDAQEDCTLRGMEVCQSDRTLTGQFRQWTSMLEGVDEQILKWLGLNLSELQLRATEGKIYGAVLTLPPADLIDIQSRPEVAWAQIIGMRM</sequence>